<evidence type="ECO:0000313" key="9">
    <source>
        <dbReference type="Proteomes" id="UP001626550"/>
    </source>
</evidence>
<dbReference type="Gene3D" id="3.90.105.20">
    <property type="match status" value="1"/>
</dbReference>
<dbReference type="SUPFAM" id="SSF160369">
    <property type="entry name" value="Ribosomal protein L10-like"/>
    <property type="match status" value="1"/>
</dbReference>
<protein>
    <recommendedName>
        <fullName evidence="5">60S acidic ribosomal protein P0</fullName>
    </recommendedName>
</protein>
<dbReference type="PANTHER" id="PTHR45699">
    <property type="entry name" value="60S ACIDIC RIBOSOMAL PROTEIN P0"/>
    <property type="match status" value="1"/>
</dbReference>
<dbReference type="Pfam" id="PF00428">
    <property type="entry name" value="Ribosomal_60s"/>
    <property type="match status" value="1"/>
</dbReference>
<dbReference type="Pfam" id="PF17777">
    <property type="entry name" value="RL10P_insert"/>
    <property type="match status" value="1"/>
</dbReference>
<dbReference type="CDD" id="cd05795">
    <property type="entry name" value="Ribosomal_P0_L10e"/>
    <property type="match status" value="1"/>
</dbReference>
<dbReference type="AlphaFoldDB" id="A0ABD2Q208"/>
<feature type="domain" description="Large ribosomal subunit protein uL10-like insertion" evidence="7">
    <location>
        <begin position="109"/>
        <end position="178"/>
    </location>
</feature>
<dbReference type="PANTHER" id="PTHR45699:SF3">
    <property type="entry name" value="LARGE RIBOSOMAL SUBUNIT PROTEIN UL10"/>
    <property type="match status" value="1"/>
</dbReference>
<evidence type="ECO:0000259" key="7">
    <source>
        <dbReference type="Pfam" id="PF17777"/>
    </source>
</evidence>
<name>A0ABD2Q208_9PLAT</name>
<dbReference type="EMBL" id="JBJKFK010001279">
    <property type="protein sequence ID" value="KAL3313525.1"/>
    <property type="molecule type" value="Genomic_DNA"/>
</dbReference>
<organism evidence="8 9">
    <name type="scientific">Cichlidogyrus casuarinus</name>
    <dbReference type="NCBI Taxonomy" id="1844966"/>
    <lineage>
        <taxon>Eukaryota</taxon>
        <taxon>Metazoa</taxon>
        <taxon>Spiralia</taxon>
        <taxon>Lophotrochozoa</taxon>
        <taxon>Platyhelminthes</taxon>
        <taxon>Monogenea</taxon>
        <taxon>Monopisthocotylea</taxon>
        <taxon>Dactylogyridea</taxon>
        <taxon>Ancyrocephalidae</taxon>
        <taxon>Cichlidogyrus</taxon>
    </lineage>
</organism>
<dbReference type="FunFam" id="3.90.105.20:FF:000001">
    <property type="entry name" value="60S acidic ribosomal protein P0"/>
    <property type="match status" value="1"/>
</dbReference>
<comment type="caution">
    <text evidence="8">The sequence shown here is derived from an EMBL/GenBank/DDBJ whole genome shotgun (WGS) entry which is preliminary data.</text>
</comment>
<evidence type="ECO:0000256" key="5">
    <source>
        <dbReference type="PIRNR" id="PIRNR039087"/>
    </source>
</evidence>
<keyword evidence="4 5" id="KW-0687">Ribonucleoprotein</keyword>
<dbReference type="GO" id="GO:1990904">
    <property type="term" value="C:ribonucleoprotein complex"/>
    <property type="evidence" value="ECO:0007669"/>
    <property type="project" value="UniProtKB-KW"/>
</dbReference>
<evidence type="ECO:0000313" key="8">
    <source>
        <dbReference type="EMBL" id="KAL3313525.1"/>
    </source>
</evidence>
<dbReference type="InterPro" id="IPR030670">
    <property type="entry name" value="uL10_eukaryotes"/>
</dbReference>
<dbReference type="InterPro" id="IPR043141">
    <property type="entry name" value="Ribosomal_uL10-like_sf"/>
</dbReference>
<keyword evidence="9" id="KW-1185">Reference proteome</keyword>
<proteinExistence type="inferred from homology"/>
<dbReference type="Pfam" id="PF00466">
    <property type="entry name" value="Ribosomal_L10"/>
    <property type="match status" value="1"/>
</dbReference>
<evidence type="ECO:0000256" key="3">
    <source>
        <dbReference type="ARBA" id="ARBA00022980"/>
    </source>
</evidence>
<evidence type="ECO:0000256" key="1">
    <source>
        <dbReference type="ARBA" id="ARBA00002200"/>
    </source>
</evidence>
<dbReference type="InterPro" id="IPR050323">
    <property type="entry name" value="Ribosomal_protein_uL10"/>
</dbReference>
<dbReference type="Gene3D" id="3.30.70.1730">
    <property type="match status" value="1"/>
</dbReference>
<feature type="region of interest" description="Disordered" evidence="6">
    <location>
        <begin position="278"/>
        <end position="312"/>
    </location>
</feature>
<dbReference type="PIRSF" id="PIRSF039087">
    <property type="entry name" value="L10E"/>
    <property type="match status" value="1"/>
</dbReference>
<dbReference type="InterPro" id="IPR001790">
    <property type="entry name" value="Ribosomal_uL10"/>
</dbReference>
<evidence type="ECO:0000256" key="4">
    <source>
        <dbReference type="ARBA" id="ARBA00023274"/>
    </source>
</evidence>
<evidence type="ECO:0000256" key="6">
    <source>
        <dbReference type="SAM" id="MobiDB-lite"/>
    </source>
</evidence>
<dbReference type="InterPro" id="IPR040637">
    <property type="entry name" value="Ribosomal_uL10-like_insert"/>
</dbReference>
<sequence length="312" mass="34370">MVQMRKKDRKQLYFRKLAKILNSNSKCFVVGIDNVRSQQMQQIRYSLRGSAEMVMGKNTMIKKCIRDVDNENVRKLLPLIKENVGLVFTNGDLGDVRDKIQANRIGAPAKAGILAQCDVSIEPQTTTLGPEKTSFFQALSIPTKINKGTIEILNKVNLIEKGTRVGASEAALLTMLKITPFTYGLEIQEVYDEGSIYPPSVLDIKPEDLIDHFKQCGRTIAALSMAINHPTYASVPHVVVKTFKKLLAISVKTDYTFKESESIKEYLKDPSKFAVAAAPAPAAGGGQAKAAEAKKPEPESESDEEMGMGLFD</sequence>
<comment type="similarity">
    <text evidence="2 5">Belongs to the universal ribosomal protein uL10 family.</text>
</comment>
<accession>A0ABD2Q208</accession>
<keyword evidence="3 5" id="KW-0689">Ribosomal protein</keyword>
<dbReference type="InterPro" id="IPR043164">
    <property type="entry name" value="Ribosomal_uL10-like_insert_sf"/>
</dbReference>
<dbReference type="GO" id="GO:0005840">
    <property type="term" value="C:ribosome"/>
    <property type="evidence" value="ECO:0007669"/>
    <property type="project" value="UniProtKB-KW"/>
</dbReference>
<comment type="function">
    <text evidence="1 5">Ribosomal protein P0 is the functional equivalent of E.coli protein L10.</text>
</comment>
<gene>
    <name evidence="8" type="primary">RPLP0</name>
    <name evidence="8" type="ORF">Ciccas_007874</name>
</gene>
<dbReference type="Proteomes" id="UP001626550">
    <property type="component" value="Unassembled WGS sequence"/>
</dbReference>
<reference evidence="8 9" key="1">
    <citation type="submission" date="2024-11" db="EMBL/GenBank/DDBJ databases">
        <title>Adaptive evolution of stress response genes in parasites aligns with host niche diversity.</title>
        <authorList>
            <person name="Hahn C."/>
            <person name="Resl P."/>
        </authorList>
    </citation>
    <scope>NUCLEOTIDE SEQUENCE [LARGE SCALE GENOMIC DNA]</scope>
    <source>
        <strain evidence="8">EGGRZ-B1_66</strain>
        <tissue evidence="8">Body</tissue>
    </source>
</reference>
<evidence type="ECO:0000256" key="2">
    <source>
        <dbReference type="ARBA" id="ARBA00008889"/>
    </source>
</evidence>